<feature type="transmembrane region" description="Helical" evidence="1">
    <location>
        <begin position="20"/>
        <end position="41"/>
    </location>
</feature>
<gene>
    <name evidence="2" type="ORF">Dasosvirus6_13</name>
</gene>
<proteinExistence type="predicted"/>
<protein>
    <submittedName>
        <fullName evidence="2">Uncharacterized protein</fullName>
    </submittedName>
</protein>
<keyword evidence="1" id="KW-0812">Transmembrane</keyword>
<sequence>MFKNIFIPVNQYNSMFELNVWSISSIIFFILALVILIITIADPTARTFGMAFSGVVSLFIGVGLWAAYLGNKDY</sequence>
<reference evidence="2" key="1">
    <citation type="submission" date="2018-10" db="EMBL/GenBank/DDBJ databases">
        <title>Hidden diversity of soil giant viruses.</title>
        <authorList>
            <person name="Schulz F."/>
            <person name="Alteio L."/>
            <person name="Goudeau D."/>
            <person name="Ryan E.M."/>
            <person name="Malmstrom R.R."/>
            <person name="Blanchard J."/>
            <person name="Woyke T."/>
        </authorList>
    </citation>
    <scope>NUCLEOTIDE SEQUENCE</scope>
    <source>
        <strain evidence="2">DSV1</strain>
    </source>
</reference>
<keyword evidence="1" id="KW-0472">Membrane</keyword>
<name>A0A3G4ZU70_9VIRU</name>
<feature type="transmembrane region" description="Helical" evidence="1">
    <location>
        <begin position="48"/>
        <end position="68"/>
    </location>
</feature>
<dbReference type="EMBL" id="MK072047">
    <property type="protein sequence ID" value="AYV77551.1"/>
    <property type="molecule type" value="Genomic_DNA"/>
</dbReference>
<organism evidence="2">
    <name type="scientific">Dasosvirus sp</name>
    <dbReference type="NCBI Taxonomy" id="2487764"/>
    <lineage>
        <taxon>Viruses</taxon>
        <taxon>Varidnaviria</taxon>
        <taxon>Bamfordvirae</taxon>
        <taxon>Nucleocytoviricota</taxon>
        <taxon>Megaviricetes</taxon>
        <taxon>Imitervirales</taxon>
        <taxon>Mimiviridae</taxon>
        <taxon>Klosneuvirinae</taxon>
    </lineage>
</organism>
<evidence type="ECO:0000313" key="2">
    <source>
        <dbReference type="EMBL" id="AYV77551.1"/>
    </source>
</evidence>
<evidence type="ECO:0000256" key="1">
    <source>
        <dbReference type="SAM" id="Phobius"/>
    </source>
</evidence>
<keyword evidence="1" id="KW-1133">Transmembrane helix</keyword>
<accession>A0A3G4ZU70</accession>